<dbReference type="SMART" id="SM00382">
    <property type="entry name" value="AAA"/>
    <property type="match status" value="1"/>
</dbReference>
<evidence type="ECO:0000313" key="5">
    <source>
        <dbReference type="Proteomes" id="UP000693970"/>
    </source>
</evidence>
<name>A0A9K3LIR4_9STRA</name>
<dbReference type="GO" id="GO:0046403">
    <property type="term" value="F:polynucleotide 3'-phosphatase activity"/>
    <property type="evidence" value="ECO:0007669"/>
    <property type="project" value="TreeGrafter"/>
</dbReference>
<accession>A0A9K3LIR4</accession>
<dbReference type="GO" id="GO:0046404">
    <property type="term" value="F:ATP-dependent polydeoxyribonucleotide 5'-hydroxyl-kinase activity"/>
    <property type="evidence" value="ECO:0007669"/>
    <property type="project" value="TreeGrafter"/>
</dbReference>
<dbReference type="InterPro" id="IPR003593">
    <property type="entry name" value="AAA+_ATPase"/>
</dbReference>
<sequence>MTTHPSAAEQGRTGDEGWSTVTNSNKCKSKKRSNRGRKDGSQSQPSSLSLPPSSPLFVEPIPPTDDNIRFQPFMLLLVGLPGSGKSTLAMALEHAMPYKFVRINQDQLGSRKKCESKLRSVLYNETNPLQRCPIIDRCNFDSQQRSTWYSMAEEYRTQQQQLNQNQQSTMQLLPVDVIVLDVPSSECLRRCQQRLHHETLNKKNAKRVIQMVQQQWQLPSQQSATERNRYRSLTIVKSQEDVEQCLWRLLDQME</sequence>
<dbReference type="EMBL" id="JAGRRH010000034">
    <property type="protein sequence ID" value="KAG7339441.1"/>
    <property type="molecule type" value="Genomic_DNA"/>
</dbReference>
<feature type="domain" description="AAA+ ATPase" evidence="2">
    <location>
        <begin position="71"/>
        <end position="240"/>
    </location>
</feature>
<dbReference type="GO" id="GO:0003690">
    <property type="term" value="F:double-stranded DNA binding"/>
    <property type="evidence" value="ECO:0007669"/>
    <property type="project" value="TreeGrafter"/>
</dbReference>
<dbReference type="Pfam" id="PF13671">
    <property type="entry name" value="AAA_33"/>
    <property type="match status" value="1"/>
</dbReference>
<organism evidence="4 5">
    <name type="scientific">Nitzschia inconspicua</name>
    <dbReference type="NCBI Taxonomy" id="303405"/>
    <lineage>
        <taxon>Eukaryota</taxon>
        <taxon>Sar</taxon>
        <taxon>Stramenopiles</taxon>
        <taxon>Ochrophyta</taxon>
        <taxon>Bacillariophyta</taxon>
        <taxon>Bacillariophyceae</taxon>
        <taxon>Bacillariophycidae</taxon>
        <taxon>Bacillariales</taxon>
        <taxon>Bacillariaceae</taxon>
        <taxon>Nitzschia</taxon>
    </lineage>
</organism>
<reference evidence="4" key="2">
    <citation type="submission" date="2021-04" db="EMBL/GenBank/DDBJ databases">
        <authorList>
            <person name="Podell S."/>
        </authorList>
    </citation>
    <scope>NUCLEOTIDE SEQUENCE</scope>
    <source>
        <strain evidence="4">Hildebrandi</strain>
    </source>
</reference>
<feature type="region of interest" description="Disordered" evidence="1">
    <location>
        <begin position="1"/>
        <end position="63"/>
    </location>
</feature>
<comment type="caution">
    <text evidence="4">The sequence shown here is derived from an EMBL/GenBank/DDBJ whole genome shotgun (WGS) entry which is preliminary data.</text>
</comment>
<dbReference type="PANTHER" id="PTHR12083:SF9">
    <property type="entry name" value="BIFUNCTIONAL POLYNUCLEOTIDE PHOSPHATASE_KINASE"/>
    <property type="match status" value="1"/>
</dbReference>
<reference evidence="4" key="1">
    <citation type="journal article" date="2021" name="Sci. Rep.">
        <title>Diploid genomic architecture of Nitzschia inconspicua, an elite biomass production diatom.</title>
        <authorList>
            <person name="Oliver A."/>
            <person name="Podell S."/>
            <person name="Pinowska A."/>
            <person name="Traller J.C."/>
            <person name="Smith S.R."/>
            <person name="McClure R."/>
            <person name="Beliaev A."/>
            <person name="Bohutskyi P."/>
            <person name="Hill E.A."/>
            <person name="Rabines A."/>
            <person name="Zheng H."/>
            <person name="Allen L.Z."/>
            <person name="Kuo A."/>
            <person name="Grigoriev I.V."/>
            <person name="Allen A.E."/>
            <person name="Hazlebeck D."/>
            <person name="Allen E.E."/>
        </authorList>
    </citation>
    <scope>NUCLEOTIDE SEQUENCE</scope>
    <source>
        <strain evidence="4">Hildebrandi</strain>
    </source>
</reference>
<evidence type="ECO:0000313" key="3">
    <source>
        <dbReference type="EMBL" id="KAG7339441.1"/>
    </source>
</evidence>
<evidence type="ECO:0000313" key="4">
    <source>
        <dbReference type="EMBL" id="KAG7362499.1"/>
    </source>
</evidence>
<proteinExistence type="predicted"/>
<dbReference type="GO" id="GO:0006281">
    <property type="term" value="P:DNA repair"/>
    <property type="evidence" value="ECO:0007669"/>
    <property type="project" value="TreeGrafter"/>
</dbReference>
<keyword evidence="5" id="KW-1185">Reference proteome</keyword>
<evidence type="ECO:0000259" key="2">
    <source>
        <dbReference type="SMART" id="SM00382"/>
    </source>
</evidence>
<protein>
    <submittedName>
        <fullName evidence="4">AAA domain containing protein</fullName>
    </submittedName>
</protein>
<dbReference type="PANTHER" id="PTHR12083">
    <property type="entry name" value="BIFUNCTIONAL POLYNUCLEOTIDE PHOSPHATASE/KINASE"/>
    <property type="match status" value="1"/>
</dbReference>
<dbReference type="EMBL" id="JAGRRH010000011">
    <property type="protein sequence ID" value="KAG7362499.1"/>
    <property type="molecule type" value="Genomic_DNA"/>
</dbReference>
<evidence type="ECO:0000256" key="1">
    <source>
        <dbReference type="SAM" id="MobiDB-lite"/>
    </source>
</evidence>
<feature type="compositionally biased region" description="Low complexity" evidence="1">
    <location>
        <begin position="41"/>
        <end position="51"/>
    </location>
</feature>
<dbReference type="AlphaFoldDB" id="A0A9K3LIR4"/>
<dbReference type="OrthoDB" id="19045at2759"/>
<gene>
    <name evidence="3" type="ORF">IV203_024811</name>
    <name evidence="4" type="ORF">IV203_025383</name>
</gene>
<dbReference type="Proteomes" id="UP000693970">
    <property type="component" value="Unassembled WGS sequence"/>
</dbReference>